<gene>
    <name evidence="9" type="ORF">TTRE_0000012701</name>
</gene>
<dbReference type="Proteomes" id="UP000030665">
    <property type="component" value="Unassembled WGS sequence"/>
</dbReference>
<keyword evidence="4 9" id="KW-0418">Kinase</keyword>
<dbReference type="FunFam" id="3.30.200.20:FF:000358">
    <property type="entry name" value="Tau tubulin kinase 2b"/>
    <property type="match status" value="1"/>
</dbReference>
<dbReference type="GO" id="GO:0005524">
    <property type="term" value="F:ATP binding"/>
    <property type="evidence" value="ECO:0007669"/>
    <property type="project" value="UniProtKB-UniRule"/>
</dbReference>
<dbReference type="SMART" id="SM00220">
    <property type="entry name" value="S_TKc"/>
    <property type="match status" value="1"/>
</dbReference>
<feature type="domain" description="Protein kinase" evidence="8">
    <location>
        <begin position="22"/>
        <end position="312"/>
    </location>
</feature>
<dbReference type="InterPro" id="IPR017441">
    <property type="entry name" value="Protein_kinase_ATP_BS"/>
</dbReference>
<organism evidence="9 10">
    <name type="scientific">Trichuris trichiura</name>
    <name type="common">Whipworm</name>
    <name type="synonym">Trichocephalus trichiurus</name>
    <dbReference type="NCBI Taxonomy" id="36087"/>
    <lineage>
        <taxon>Eukaryota</taxon>
        <taxon>Metazoa</taxon>
        <taxon>Ecdysozoa</taxon>
        <taxon>Nematoda</taxon>
        <taxon>Enoplea</taxon>
        <taxon>Dorylaimia</taxon>
        <taxon>Trichinellida</taxon>
        <taxon>Trichuridae</taxon>
        <taxon>Trichuris</taxon>
    </lineage>
</organism>
<evidence type="ECO:0000313" key="10">
    <source>
        <dbReference type="Proteomes" id="UP000030665"/>
    </source>
</evidence>
<evidence type="ECO:0000256" key="5">
    <source>
        <dbReference type="ARBA" id="ARBA00022840"/>
    </source>
</evidence>
<dbReference type="AlphaFoldDB" id="A0A077YWN8"/>
<sequence>MGKSAKRKLPKLKPGEAIRKRWEVVKRLGTGGFGAVYEVWDNEKKVHLAAKAVNTKAKGSTLKMELRVLELLKGKKHVCQVYGSGTENKMSYLVMTLAGPSLADLLDRCPTKKFTYSTTFPLFLQCIEAIKEVHDVGYIHRDVKPANFAIGRGSEKRVVLILDFGISRQYRRPDGRLKPPREVGPFCGTRRYASPNAHAYHELGPCDDMVSLIYSLAEMATGKLPWSFDEHTVDIERIKRTVPKEVLLPNFPEEMFDVYDYIMSLCYPDTVNYEWIMGKVNNVLSRLNINDDEPYDWEKPSETLSLSILKWIIPEKIGNNFMFFKR</sequence>
<name>A0A077YWN8_TRITR</name>
<dbReference type="STRING" id="36087.A0A077YWN8"/>
<reference evidence="9" key="1">
    <citation type="submission" date="2014-01" db="EMBL/GenBank/DDBJ databases">
        <authorList>
            <person name="Aslett M."/>
        </authorList>
    </citation>
    <scope>NUCLEOTIDE SEQUENCE</scope>
</reference>
<evidence type="ECO:0000259" key="8">
    <source>
        <dbReference type="PROSITE" id="PS50011"/>
    </source>
</evidence>
<evidence type="ECO:0000256" key="3">
    <source>
        <dbReference type="ARBA" id="ARBA00022741"/>
    </source>
</evidence>
<comment type="similarity">
    <text evidence="6">Belongs to the protein kinase superfamily. CK1 Ser/Thr protein kinase family.</text>
</comment>
<evidence type="ECO:0000256" key="7">
    <source>
        <dbReference type="PROSITE-ProRule" id="PRU10141"/>
    </source>
</evidence>
<protein>
    <submittedName>
        <fullName evidence="9">Tau tubulin kinase 1</fullName>
    </submittedName>
</protein>
<dbReference type="PANTHER" id="PTHR11909">
    <property type="entry name" value="CASEIN KINASE-RELATED"/>
    <property type="match status" value="1"/>
</dbReference>
<dbReference type="InterPro" id="IPR000719">
    <property type="entry name" value="Prot_kinase_dom"/>
</dbReference>
<evidence type="ECO:0000256" key="4">
    <source>
        <dbReference type="ARBA" id="ARBA00022777"/>
    </source>
</evidence>
<evidence type="ECO:0000256" key="6">
    <source>
        <dbReference type="ARBA" id="ARBA00061588"/>
    </source>
</evidence>
<keyword evidence="10" id="KW-1185">Reference proteome</keyword>
<keyword evidence="1" id="KW-0723">Serine/threonine-protein kinase</keyword>
<dbReference type="SUPFAM" id="SSF56112">
    <property type="entry name" value="Protein kinase-like (PK-like)"/>
    <property type="match status" value="1"/>
</dbReference>
<dbReference type="PROSITE" id="PS00107">
    <property type="entry name" value="PROTEIN_KINASE_ATP"/>
    <property type="match status" value="1"/>
</dbReference>
<dbReference type="Gene3D" id="1.10.510.10">
    <property type="entry name" value="Transferase(Phosphotransferase) domain 1"/>
    <property type="match status" value="1"/>
</dbReference>
<dbReference type="InterPro" id="IPR050235">
    <property type="entry name" value="CK1_Ser-Thr_kinase"/>
</dbReference>
<evidence type="ECO:0000313" key="9">
    <source>
        <dbReference type="EMBL" id="CDW51868.1"/>
    </source>
</evidence>
<dbReference type="GO" id="GO:0004674">
    <property type="term" value="F:protein serine/threonine kinase activity"/>
    <property type="evidence" value="ECO:0007669"/>
    <property type="project" value="UniProtKB-KW"/>
</dbReference>
<proteinExistence type="inferred from homology"/>
<keyword evidence="2" id="KW-0808">Transferase</keyword>
<dbReference type="InterPro" id="IPR011009">
    <property type="entry name" value="Kinase-like_dom_sf"/>
</dbReference>
<evidence type="ECO:0000256" key="1">
    <source>
        <dbReference type="ARBA" id="ARBA00022527"/>
    </source>
</evidence>
<accession>A0A077YWN8</accession>
<dbReference type="Pfam" id="PF00069">
    <property type="entry name" value="Pkinase"/>
    <property type="match status" value="1"/>
</dbReference>
<evidence type="ECO:0000256" key="2">
    <source>
        <dbReference type="ARBA" id="ARBA00022679"/>
    </source>
</evidence>
<dbReference type="PROSITE" id="PS50011">
    <property type="entry name" value="PROTEIN_KINASE_DOM"/>
    <property type="match status" value="1"/>
</dbReference>
<dbReference type="GO" id="GO:0015630">
    <property type="term" value="C:microtubule cytoskeleton"/>
    <property type="evidence" value="ECO:0007669"/>
    <property type="project" value="UniProtKB-ARBA"/>
</dbReference>
<dbReference type="EMBL" id="HG805811">
    <property type="protein sequence ID" value="CDW51868.1"/>
    <property type="molecule type" value="Genomic_DNA"/>
</dbReference>
<keyword evidence="3 7" id="KW-0547">Nucleotide-binding</keyword>
<dbReference type="OrthoDB" id="5872528at2759"/>
<keyword evidence="5 7" id="KW-0067">ATP-binding</keyword>
<reference evidence="9" key="2">
    <citation type="submission" date="2014-03" db="EMBL/GenBank/DDBJ databases">
        <title>The whipworm genome and dual-species transcriptomics of an intimate host-pathogen interaction.</title>
        <authorList>
            <person name="Foth B.J."/>
            <person name="Tsai I.J."/>
            <person name="Reid A.J."/>
            <person name="Bancroft A.J."/>
            <person name="Nichol S."/>
            <person name="Tracey A."/>
            <person name="Holroyd N."/>
            <person name="Cotton J.A."/>
            <person name="Stanley E.J."/>
            <person name="Zarowiecki M."/>
            <person name="Liu J.Z."/>
            <person name="Huckvale T."/>
            <person name="Cooper P.J."/>
            <person name="Grencis R.K."/>
            <person name="Berriman M."/>
        </authorList>
    </citation>
    <scope>NUCLEOTIDE SEQUENCE [LARGE SCALE GENOMIC DNA]</scope>
</reference>
<feature type="binding site" evidence="7">
    <location>
        <position position="51"/>
    </location>
    <ligand>
        <name>ATP</name>
        <dbReference type="ChEBI" id="CHEBI:30616"/>
    </ligand>
</feature>